<dbReference type="Proteomes" id="UP001497512">
    <property type="component" value="Chromosome 1"/>
</dbReference>
<proteinExistence type="predicted"/>
<sequence length="78" mass="9135">MPGSCTLEEKDDNFMRNREFKLEVKRNDPILVCPAEATQKEVYFLSNLDQLLALPMDNVFSSMRDRTSRRKQLTILLL</sequence>
<protein>
    <submittedName>
        <fullName evidence="1">Uncharacterized protein</fullName>
    </submittedName>
</protein>
<dbReference type="EMBL" id="OZ019893">
    <property type="protein sequence ID" value="CAK9192419.1"/>
    <property type="molecule type" value="Genomic_DNA"/>
</dbReference>
<evidence type="ECO:0000313" key="2">
    <source>
        <dbReference type="Proteomes" id="UP001497512"/>
    </source>
</evidence>
<evidence type="ECO:0000313" key="1">
    <source>
        <dbReference type="EMBL" id="CAK9192419.1"/>
    </source>
</evidence>
<gene>
    <name evidence="1" type="ORF">CSSPTR1EN2_LOCUS1881</name>
</gene>
<name>A0ABP0TCL0_9BRYO</name>
<keyword evidence="2" id="KW-1185">Reference proteome</keyword>
<reference evidence="1 2" key="1">
    <citation type="submission" date="2024-02" db="EMBL/GenBank/DDBJ databases">
        <authorList>
            <consortium name="ELIXIR-Norway"/>
            <consortium name="Elixir Norway"/>
        </authorList>
    </citation>
    <scope>NUCLEOTIDE SEQUENCE [LARGE SCALE GENOMIC DNA]</scope>
</reference>
<accession>A0ABP0TCL0</accession>
<organism evidence="1 2">
    <name type="scientific">Sphagnum troendelagicum</name>
    <dbReference type="NCBI Taxonomy" id="128251"/>
    <lineage>
        <taxon>Eukaryota</taxon>
        <taxon>Viridiplantae</taxon>
        <taxon>Streptophyta</taxon>
        <taxon>Embryophyta</taxon>
        <taxon>Bryophyta</taxon>
        <taxon>Sphagnophytina</taxon>
        <taxon>Sphagnopsida</taxon>
        <taxon>Sphagnales</taxon>
        <taxon>Sphagnaceae</taxon>
        <taxon>Sphagnum</taxon>
    </lineage>
</organism>